<accession>A0ABV7C4M3</accession>
<comment type="caution">
    <text evidence="1">The sequence shown here is derived from an EMBL/GenBank/DDBJ whole genome shotgun (WGS) entry which is preliminary data.</text>
</comment>
<reference evidence="2" key="1">
    <citation type="journal article" date="2019" name="Int. J. Syst. Evol. Microbiol.">
        <title>The Global Catalogue of Microorganisms (GCM) 10K type strain sequencing project: providing services to taxonomists for standard genome sequencing and annotation.</title>
        <authorList>
            <consortium name="The Broad Institute Genomics Platform"/>
            <consortium name="The Broad Institute Genome Sequencing Center for Infectious Disease"/>
            <person name="Wu L."/>
            <person name="Ma J."/>
        </authorList>
    </citation>
    <scope>NUCLEOTIDE SEQUENCE [LARGE SCALE GENOMIC DNA]</scope>
    <source>
        <strain evidence="2">CGMCC 1.16855</strain>
    </source>
</reference>
<gene>
    <name evidence="1" type="ORF">ACFOD3_25825</name>
</gene>
<organism evidence="1 2">
    <name type="scientific">Falsiroseomonas tokyonensis</name>
    <dbReference type="NCBI Taxonomy" id="430521"/>
    <lineage>
        <taxon>Bacteria</taxon>
        <taxon>Pseudomonadati</taxon>
        <taxon>Pseudomonadota</taxon>
        <taxon>Alphaproteobacteria</taxon>
        <taxon>Acetobacterales</taxon>
        <taxon>Roseomonadaceae</taxon>
        <taxon>Falsiroseomonas</taxon>
    </lineage>
</organism>
<dbReference type="EMBL" id="JBHRSB010000011">
    <property type="protein sequence ID" value="MFC3003340.1"/>
    <property type="molecule type" value="Genomic_DNA"/>
</dbReference>
<name>A0ABV7C4M3_9PROT</name>
<protein>
    <submittedName>
        <fullName evidence="1">Uncharacterized protein</fullName>
    </submittedName>
</protein>
<evidence type="ECO:0000313" key="2">
    <source>
        <dbReference type="Proteomes" id="UP001595420"/>
    </source>
</evidence>
<proteinExistence type="predicted"/>
<dbReference type="Proteomes" id="UP001595420">
    <property type="component" value="Unassembled WGS sequence"/>
</dbReference>
<sequence>MAVQHLAPVGAPSSGGRDDDTLWAVIATAGRLSRVANVYRNRMAALEDRAWRAQQVSAYEDFLRRSKQPVPHYSVAPIRRADLPKAWSPLPALGFLRGQFI</sequence>
<evidence type="ECO:0000313" key="1">
    <source>
        <dbReference type="EMBL" id="MFC3003340.1"/>
    </source>
</evidence>
<keyword evidence="2" id="KW-1185">Reference proteome</keyword>
<dbReference type="RefSeq" id="WP_216839793.1">
    <property type="nucleotide sequence ID" value="NZ_JAFNJS010000011.1"/>
</dbReference>